<feature type="repeat" description="ANK" evidence="3">
    <location>
        <begin position="91"/>
        <end position="123"/>
    </location>
</feature>
<dbReference type="AlphaFoldDB" id="A0AAD4CD02"/>
<dbReference type="EMBL" id="VCAU01000130">
    <property type="protein sequence ID" value="KAF9884206.1"/>
    <property type="molecule type" value="Genomic_DNA"/>
</dbReference>
<proteinExistence type="predicted"/>
<dbReference type="Gene3D" id="1.25.40.20">
    <property type="entry name" value="Ankyrin repeat-containing domain"/>
    <property type="match status" value="2"/>
</dbReference>
<feature type="compositionally biased region" description="Low complexity" evidence="4">
    <location>
        <begin position="551"/>
        <end position="571"/>
    </location>
</feature>
<keyword evidence="1" id="KW-0677">Repeat</keyword>
<gene>
    <name evidence="5" type="primary">ANKRD44_1</name>
    <name evidence="5" type="ORF">FE257_002197</name>
</gene>
<sequence length="571" mass="62510">MQFSELPTEIIRLIADISDSQCAINALAQVNRSLHSQLNPFLYLYHVRCNIQSPALSWAAKHGNLGTLQKLLVAGVDIYCAPLWNPDSGPTRKHPINIAASKGHAGIVELLLDTGMRYRLTNTAYNMILRLAVIENRTSVIKLLLSQGVDPWHIEDGKSSICCAAARGHAEVVKLLLLDAEQRRSLEDSNKSREIGRALRISAGGPDNTDIVGMLLAAGADVNFRENDHATALGVAATFKNLDNAKVLLQNGADPNMTYEAGSCPLADAVLHNHFWWNRYTSSGRRYVRYPRRGTPLPALSHEMKEKMMALVQLLFKYGAHPAHSGGILALHRALQSQNNHMAHILIYGVVDDTCVRSLYRGVLSGLTQSLRSPLYRDGYVAWVTVFYEGWMRSHSIAGLWHSSAGASGIDITGSIRASPAHRDPAMVACADRLQVSMVSSLFYPALTSAPVFDQHTGLYHVPLVILSRWEDDILVSSRLIGIVDDLCKSFGGDNTLLKKDLLRLKVKRNIKNAKRWTIIVYFEVSATTESSDQSSGQATPNGSTDGAIATPESGSTVSSTTESVPIAYSY</sequence>
<feature type="compositionally biased region" description="Polar residues" evidence="4">
    <location>
        <begin position="531"/>
        <end position="545"/>
    </location>
</feature>
<evidence type="ECO:0000256" key="2">
    <source>
        <dbReference type="ARBA" id="ARBA00023043"/>
    </source>
</evidence>
<comment type="caution">
    <text evidence="5">The sequence shown here is derived from an EMBL/GenBank/DDBJ whole genome shotgun (WGS) entry which is preliminary data.</text>
</comment>
<dbReference type="Proteomes" id="UP001194746">
    <property type="component" value="Unassembled WGS sequence"/>
</dbReference>
<dbReference type="PROSITE" id="PS50088">
    <property type="entry name" value="ANK_REPEAT"/>
    <property type="match status" value="2"/>
</dbReference>
<evidence type="ECO:0000256" key="4">
    <source>
        <dbReference type="SAM" id="MobiDB-lite"/>
    </source>
</evidence>
<reference evidence="5" key="1">
    <citation type="journal article" date="2019" name="Beilstein J. Org. Chem.">
        <title>Nanangenines: drimane sesquiterpenoids as the dominant metabolite cohort of a novel Australian fungus, Aspergillus nanangensis.</title>
        <authorList>
            <person name="Lacey H.J."/>
            <person name="Gilchrist C.L.M."/>
            <person name="Crombie A."/>
            <person name="Kalaitzis J.A."/>
            <person name="Vuong D."/>
            <person name="Rutledge P.J."/>
            <person name="Turner P."/>
            <person name="Pitt J.I."/>
            <person name="Lacey E."/>
            <person name="Chooi Y.H."/>
            <person name="Piggott A.M."/>
        </authorList>
    </citation>
    <scope>NUCLEOTIDE SEQUENCE</scope>
    <source>
        <strain evidence="5">MST-FP2251</strain>
    </source>
</reference>
<keyword evidence="2 3" id="KW-0040">ANK repeat</keyword>
<feature type="region of interest" description="Disordered" evidence="4">
    <location>
        <begin position="531"/>
        <end position="571"/>
    </location>
</feature>
<reference evidence="5" key="2">
    <citation type="submission" date="2020-02" db="EMBL/GenBank/DDBJ databases">
        <authorList>
            <person name="Gilchrist C.L.M."/>
            <person name="Chooi Y.-H."/>
        </authorList>
    </citation>
    <scope>NUCLEOTIDE SEQUENCE</scope>
    <source>
        <strain evidence="5">MST-FP2251</strain>
    </source>
</reference>
<dbReference type="Pfam" id="PF12796">
    <property type="entry name" value="Ank_2"/>
    <property type="match status" value="2"/>
</dbReference>
<evidence type="ECO:0000313" key="6">
    <source>
        <dbReference type="Proteomes" id="UP001194746"/>
    </source>
</evidence>
<protein>
    <submittedName>
        <fullName evidence="5">Ankyrin repeat domain-containing protein 44</fullName>
    </submittedName>
</protein>
<evidence type="ECO:0000313" key="5">
    <source>
        <dbReference type="EMBL" id="KAF9884206.1"/>
    </source>
</evidence>
<dbReference type="SUPFAM" id="SSF48403">
    <property type="entry name" value="Ankyrin repeat"/>
    <property type="match status" value="1"/>
</dbReference>
<dbReference type="InterPro" id="IPR002110">
    <property type="entry name" value="Ankyrin_rpt"/>
</dbReference>
<keyword evidence="6" id="KW-1185">Reference proteome</keyword>
<dbReference type="SMART" id="SM00248">
    <property type="entry name" value="ANK"/>
    <property type="match status" value="6"/>
</dbReference>
<organism evidence="5 6">
    <name type="scientific">Aspergillus nanangensis</name>
    <dbReference type="NCBI Taxonomy" id="2582783"/>
    <lineage>
        <taxon>Eukaryota</taxon>
        <taxon>Fungi</taxon>
        <taxon>Dikarya</taxon>
        <taxon>Ascomycota</taxon>
        <taxon>Pezizomycotina</taxon>
        <taxon>Eurotiomycetes</taxon>
        <taxon>Eurotiomycetidae</taxon>
        <taxon>Eurotiales</taxon>
        <taxon>Aspergillaceae</taxon>
        <taxon>Aspergillus</taxon>
        <taxon>Aspergillus subgen. Circumdati</taxon>
    </lineage>
</organism>
<accession>A0AAD4CD02</accession>
<name>A0AAD4CD02_ASPNN</name>
<feature type="repeat" description="ANK" evidence="3">
    <location>
        <begin position="228"/>
        <end position="260"/>
    </location>
</feature>
<evidence type="ECO:0000256" key="1">
    <source>
        <dbReference type="ARBA" id="ARBA00022737"/>
    </source>
</evidence>
<dbReference type="InterPro" id="IPR036770">
    <property type="entry name" value="Ankyrin_rpt-contain_sf"/>
</dbReference>
<evidence type="ECO:0000256" key="3">
    <source>
        <dbReference type="PROSITE-ProRule" id="PRU00023"/>
    </source>
</evidence>
<dbReference type="PANTHER" id="PTHR24126">
    <property type="entry name" value="ANKYRIN REPEAT, PH AND SEC7 DOMAIN CONTAINING PROTEIN SECG-RELATED"/>
    <property type="match status" value="1"/>
</dbReference>